<accession>A0A226DYW7</accession>
<protein>
    <submittedName>
        <fullName evidence="1">Uncharacterized protein</fullName>
    </submittedName>
</protein>
<evidence type="ECO:0000313" key="2">
    <source>
        <dbReference type="Proteomes" id="UP000198287"/>
    </source>
</evidence>
<dbReference type="Proteomes" id="UP000198287">
    <property type="component" value="Unassembled WGS sequence"/>
</dbReference>
<keyword evidence="2" id="KW-1185">Reference proteome</keyword>
<reference evidence="1 2" key="1">
    <citation type="submission" date="2015-12" db="EMBL/GenBank/DDBJ databases">
        <title>The genome of Folsomia candida.</title>
        <authorList>
            <person name="Faddeeva A."/>
            <person name="Derks M.F."/>
            <person name="Anvar Y."/>
            <person name="Smit S."/>
            <person name="Van Straalen N."/>
            <person name="Roelofs D."/>
        </authorList>
    </citation>
    <scope>NUCLEOTIDE SEQUENCE [LARGE SCALE GENOMIC DNA]</scope>
    <source>
        <strain evidence="1 2">VU population</strain>
        <tissue evidence="1">Whole body</tissue>
    </source>
</reference>
<dbReference type="AlphaFoldDB" id="A0A226DYW7"/>
<evidence type="ECO:0000313" key="1">
    <source>
        <dbReference type="EMBL" id="OXA49927.1"/>
    </source>
</evidence>
<sequence length="948" mass="108599">MPHIWERLHAKKYLDVDVVTDSTKACRQSLFYGEPTEDKKTAKTASLIQIAKSCSKEEKAFIHLQLFWHLRYRSEIEPVLENPGNFAYIAPTYVTEAFVPNDTYCTVVIDGELMYHFLQMVLHLFDLKFVQDLTAMVVEKFMPNEDQHGVYPFVVFFLGKICRRELDREEAEGGDFYLKQFITVLDGFVGHGLISKYEKLCYLFRVAGVVVMKKEDYLANGTDFLELLEEWNFDLSNRIAQETRVYLTEFFEDKPASEGVRVEILTAIEKAIVKLDVSEDEIKEWESIPKTHRITWSEFIGVHAFLAKSVFEKYSSTFDISLIENLVNLVSTWSLKRPKLTRDDYLGEIGNFDQFYTVLKRFGEKDRDRKNLLAKFIEFSYKDVYCGQTGLRIAEKYLVPGGDYDTVSTYILNALDKEKMPESCVGLVPSTVKLLIQKLLCANAEMKARKDELVPRLFKDGANAALILSDYTYHVNNLCSKLGTIEREVRDAAQIAHNRDLVFSTCLEDPVNTVISMMEHAFTSQHFKVLIFAKPFLLLPSSHPSKNPPSVRNFCFNKIVVNAGGHDPILISLVECVSKLISNDIMDANDVYEIIKQQVRTLLQGMMHLPKIGKLFQIINSIAIALIELNKEDQYVPNIKEILRLVLNTKMLTYHVMPPCAAKEMLNIRTICSSTAESIIASKLAGPDPFDKLSQDATTKDPGYILNRNLLQIGYLYVRVPQLQDHITSSFLGQNPAINPLQLKPELEFANIQNSLYTWVADSAVEEWPTLLQFLIEVLPKSPIFEHDIVNVFNRSIPFVWRNCTEVKNQHMFRQYLKFYNKAVQQILLQKGDLAPTREKQLDIVATFVLVVDLMFQNCRKRKTQQEKLAVSTSIQQVMLVTLEVLNVMMGMNPTFEKDMKPNVLDRLSLLPFVKGACEPIRKCMMERVCNYKDAKTTAKKDPAAGDQ</sequence>
<comment type="caution">
    <text evidence="1">The sequence shown here is derived from an EMBL/GenBank/DDBJ whole genome shotgun (WGS) entry which is preliminary data.</text>
</comment>
<proteinExistence type="predicted"/>
<name>A0A226DYW7_FOLCA</name>
<dbReference type="EMBL" id="LNIX01000009">
    <property type="protein sequence ID" value="OXA49927.1"/>
    <property type="molecule type" value="Genomic_DNA"/>
</dbReference>
<organism evidence="1 2">
    <name type="scientific">Folsomia candida</name>
    <name type="common">Springtail</name>
    <dbReference type="NCBI Taxonomy" id="158441"/>
    <lineage>
        <taxon>Eukaryota</taxon>
        <taxon>Metazoa</taxon>
        <taxon>Ecdysozoa</taxon>
        <taxon>Arthropoda</taxon>
        <taxon>Hexapoda</taxon>
        <taxon>Collembola</taxon>
        <taxon>Entomobryomorpha</taxon>
        <taxon>Isotomoidea</taxon>
        <taxon>Isotomidae</taxon>
        <taxon>Proisotominae</taxon>
        <taxon>Folsomia</taxon>
    </lineage>
</organism>
<gene>
    <name evidence="1" type="ORF">Fcan01_15202</name>
</gene>